<keyword evidence="3" id="KW-1185">Reference proteome</keyword>
<organism evidence="2 3">
    <name type="scientific">Chitinophaga defluvii</name>
    <dbReference type="NCBI Taxonomy" id="3163343"/>
    <lineage>
        <taxon>Bacteria</taxon>
        <taxon>Pseudomonadati</taxon>
        <taxon>Bacteroidota</taxon>
        <taxon>Chitinophagia</taxon>
        <taxon>Chitinophagales</taxon>
        <taxon>Chitinophagaceae</taxon>
        <taxon>Chitinophaga</taxon>
    </lineage>
</organism>
<reference evidence="2 3" key="1">
    <citation type="submission" date="2024-06" db="EMBL/GenBank/DDBJ databases">
        <title>Chitinophaga defluvii sp. nov., isolated from municipal sewage.</title>
        <authorList>
            <person name="Zhang L."/>
        </authorList>
    </citation>
    <scope>NUCLEOTIDE SEQUENCE [LARGE SCALE GENOMIC DNA]</scope>
    <source>
        <strain evidence="2 3">H8</strain>
    </source>
</reference>
<comment type="caution">
    <text evidence="2">The sequence shown here is derived from an EMBL/GenBank/DDBJ whole genome shotgun (WGS) entry which is preliminary data.</text>
</comment>
<dbReference type="RefSeq" id="WP_354662592.1">
    <property type="nucleotide sequence ID" value="NZ_JBEXAC010000002.1"/>
</dbReference>
<dbReference type="Proteomes" id="UP001549749">
    <property type="component" value="Unassembled WGS sequence"/>
</dbReference>
<feature type="signal peptide" evidence="1">
    <location>
        <begin position="1"/>
        <end position="22"/>
    </location>
</feature>
<evidence type="ECO:0000313" key="3">
    <source>
        <dbReference type="Proteomes" id="UP001549749"/>
    </source>
</evidence>
<name>A0ABV2TAM0_9BACT</name>
<dbReference type="EMBL" id="JBEXAC010000002">
    <property type="protein sequence ID" value="MET7000031.1"/>
    <property type="molecule type" value="Genomic_DNA"/>
</dbReference>
<accession>A0ABV2TAM0</accession>
<evidence type="ECO:0000313" key="2">
    <source>
        <dbReference type="EMBL" id="MET7000031.1"/>
    </source>
</evidence>
<proteinExistence type="predicted"/>
<feature type="chain" id="PRO_5045964573" description="Lipoprotein" evidence="1">
    <location>
        <begin position="23"/>
        <end position="421"/>
    </location>
</feature>
<protein>
    <recommendedName>
        <fullName evidence="4">Lipoprotein</fullName>
    </recommendedName>
</protein>
<evidence type="ECO:0008006" key="4">
    <source>
        <dbReference type="Google" id="ProtNLM"/>
    </source>
</evidence>
<gene>
    <name evidence="2" type="ORF">ABR189_21760</name>
</gene>
<evidence type="ECO:0000256" key="1">
    <source>
        <dbReference type="SAM" id="SignalP"/>
    </source>
</evidence>
<keyword evidence="1" id="KW-0732">Signal</keyword>
<sequence>MKQFRFISILALLCLISFYCKKSSSGGDTQPATQGSLQVISNASLANKTNALQAVYTSEDLKLKTHCYGTFDATGNPDKITEMVINDAANADTAINLIFDNQMRVTTLFRTKGGKKVNGMLTFDYDTIGKTIVNVLYYDFSTDSSKLLERYVVDNKPEFKVSDRTSYAAMGAGVGHLLSLLFIQSTASNVDAYTVKFVAAVAGLVGVNGAIFAVTTAAGCLLGATTLNPAGVAMGCKIGATVGAMMALSNTNAHAADVSAPPAGSPLSPSEQLEGSPLKKTAHYLGTRGTSGVIAFGGKPYCNYTVTYTYYALEVTLDKQTQTITAANLGATMTETIEKGCLPGDPVAAKQRHLYFLKNATVNGPTITINFTQDAAGFPRNNAVFVGGINGNNISGTLTFTRTPLSLPCVVSVSMNAKLIY</sequence>